<proteinExistence type="predicted"/>
<dbReference type="AlphaFoldDB" id="J9UHQ8"/>
<organism evidence="1 2">
    <name type="scientific">Brachyspira pilosicoli B2904</name>
    <dbReference type="NCBI Taxonomy" id="1133568"/>
    <lineage>
        <taxon>Bacteria</taxon>
        <taxon>Pseudomonadati</taxon>
        <taxon>Spirochaetota</taxon>
        <taxon>Spirochaetia</taxon>
        <taxon>Brachyspirales</taxon>
        <taxon>Brachyspiraceae</taxon>
        <taxon>Brachyspira</taxon>
    </lineage>
</organism>
<evidence type="ECO:0000313" key="1">
    <source>
        <dbReference type="EMBL" id="AFR71051.1"/>
    </source>
</evidence>
<gene>
    <name evidence="1" type="ORF">B2904_orf1719</name>
</gene>
<dbReference type="KEGG" id="bpj:B2904_orf1719"/>
<reference evidence="1 2" key="1">
    <citation type="journal article" date="2012" name="BMC Genomics">
        <title>Comparative genomics of Brachyspira pilosicoli strains: genome rearrangements, reductions and correlation of genetic compliment with phenotypic diversity.</title>
        <authorList>
            <person name="Mappley L.J."/>
            <person name="Black M.L."/>
            <person name="Abuoun M."/>
            <person name="Darby A.C."/>
            <person name="Woodward M.J."/>
            <person name="Parkhill J."/>
            <person name="Turner A.K."/>
            <person name="Bellgard M.I."/>
            <person name="La T."/>
            <person name="Phillips N.D."/>
            <person name="La Ragione R.M."/>
            <person name="Hampson D.J."/>
        </authorList>
    </citation>
    <scope>NUCLEOTIDE SEQUENCE [LARGE SCALE GENOMIC DNA]</scope>
    <source>
        <strain evidence="1">B2904</strain>
    </source>
</reference>
<evidence type="ECO:0000313" key="2">
    <source>
        <dbReference type="Proteomes" id="UP000007346"/>
    </source>
</evidence>
<protein>
    <recommendedName>
        <fullName evidence="3">Lipoprotein</fullName>
    </recommendedName>
</protein>
<dbReference type="RefSeq" id="WP_014936254.1">
    <property type="nucleotide sequence ID" value="NC_018607.1"/>
</dbReference>
<evidence type="ECO:0008006" key="3">
    <source>
        <dbReference type="Google" id="ProtNLM"/>
    </source>
</evidence>
<accession>J9UHQ8</accession>
<dbReference type="HOGENOM" id="CLU_1335402_0_0_12"/>
<sequence length="212" mass="24192">MKKIFLFLFLIIISSCQKERPNILAPDNIGYDTTTNYITNYVTNVITNNAIIVITLDYINSQIPALSFEVPNTPNDVKEVFTDFIYKSIPKLSEGEVYPQLTMQLKSKWKKEPDYAIKIKEFTNVFQRKIYTLATNIGCNVKGDIKTSLSPSDDNIDNAWLDVEFSLSLKTNFQITPKELSEAMTTMPIKITFKRKTTSPIIWEDDTVAIAP</sequence>
<name>J9UHQ8_BRAPL</name>
<dbReference type="Proteomes" id="UP000007346">
    <property type="component" value="Chromosome"/>
</dbReference>
<dbReference type="EMBL" id="CP003490">
    <property type="protein sequence ID" value="AFR71051.1"/>
    <property type="molecule type" value="Genomic_DNA"/>
</dbReference>
<dbReference type="PATRIC" id="fig|1133568.3.peg.1715"/>
<dbReference type="PROSITE" id="PS51257">
    <property type="entry name" value="PROKAR_LIPOPROTEIN"/>
    <property type="match status" value="1"/>
</dbReference>